<proteinExistence type="predicted"/>
<feature type="compositionally biased region" description="Basic and acidic residues" evidence="1">
    <location>
        <begin position="163"/>
        <end position="193"/>
    </location>
</feature>
<dbReference type="Pfam" id="PF07813">
    <property type="entry name" value="LTXXQ"/>
    <property type="match status" value="1"/>
</dbReference>
<dbReference type="Gene3D" id="1.20.120.1490">
    <property type="match status" value="1"/>
</dbReference>
<feature type="region of interest" description="Disordered" evidence="1">
    <location>
        <begin position="153"/>
        <end position="193"/>
    </location>
</feature>
<dbReference type="EMBL" id="FOUF01000006">
    <property type="protein sequence ID" value="SFM10408.1"/>
    <property type="molecule type" value="Genomic_DNA"/>
</dbReference>
<keyword evidence="3" id="KW-1185">Reference proteome</keyword>
<protein>
    <submittedName>
        <fullName evidence="2">LTXXQ motif family protein</fullName>
    </submittedName>
</protein>
<dbReference type="AlphaFoldDB" id="A0A1I4N4I5"/>
<evidence type="ECO:0000256" key="1">
    <source>
        <dbReference type="SAM" id="MobiDB-lite"/>
    </source>
</evidence>
<dbReference type="GO" id="GO:0042597">
    <property type="term" value="C:periplasmic space"/>
    <property type="evidence" value="ECO:0007669"/>
    <property type="project" value="InterPro"/>
</dbReference>
<gene>
    <name evidence="2" type="ORF">SAMN05421880_10696</name>
</gene>
<feature type="compositionally biased region" description="Basic residues" evidence="1">
    <location>
        <begin position="153"/>
        <end position="162"/>
    </location>
</feature>
<organism evidence="2 3">
    <name type="scientific">Nitrosomonas nitrosa</name>
    <dbReference type="NCBI Taxonomy" id="52442"/>
    <lineage>
        <taxon>Bacteria</taxon>
        <taxon>Pseudomonadati</taxon>
        <taxon>Pseudomonadota</taxon>
        <taxon>Betaproteobacteria</taxon>
        <taxon>Nitrosomonadales</taxon>
        <taxon>Nitrosomonadaceae</taxon>
        <taxon>Nitrosomonas</taxon>
    </lineage>
</organism>
<dbReference type="InterPro" id="IPR012899">
    <property type="entry name" value="LTXXQ"/>
</dbReference>
<dbReference type="Proteomes" id="UP000199561">
    <property type="component" value="Unassembled WGS sequence"/>
</dbReference>
<evidence type="ECO:0000313" key="2">
    <source>
        <dbReference type="EMBL" id="SFM10408.1"/>
    </source>
</evidence>
<evidence type="ECO:0000313" key="3">
    <source>
        <dbReference type="Proteomes" id="UP000199561"/>
    </source>
</evidence>
<dbReference type="RefSeq" id="WP_177182284.1">
    <property type="nucleotide sequence ID" value="NZ_FOUF01000006.1"/>
</dbReference>
<name>A0A1I4N4I5_9PROT</name>
<sequence>MNSHKSTASIVLGTMLTISLLLTPMHLIAADHKKEGHAHGSMMKHDHDHSHSYAQMVASHAEALQLTNEQLGKVVRLHMKGEKAHKKLKQKMHKSHHAFKEASMKPSTDEAALDKLAKEHAADHQAMIDHHINERKVVHEILTPEQLSQLKTMKMHHGKHGHDHGSSKHDQQGNAEHDHGGEGKKRQNQHDGH</sequence>
<accession>A0A1I4N4I5</accession>
<reference evidence="2 3" key="1">
    <citation type="submission" date="2016-10" db="EMBL/GenBank/DDBJ databases">
        <authorList>
            <person name="de Groot N.N."/>
        </authorList>
    </citation>
    <scope>NUCLEOTIDE SEQUENCE [LARGE SCALE GENOMIC DNA]</scope>
    <source>
        <strain evidence="2 3">Nm146</strain>
    </source>
</reference>
<dbReference type="STRING" id="52442.SAMN05421880_10696"/>